<organism evidence="3">
    <name type="scientific">Bifidobacterium fermentum</name>
    <dbReference type="NCBI Taxonomy" id="3059035"/>
    <lineage>
        <taxon>Bacteria</taxon>
        <taxon>Bacillati</taxon>
        <taxon>Actinomycetota</taxon>
        <taxon>Actinomycetes</taxon>
        <taxon>Bifidobacteriales</taxon>
        <taxon>Bifidobacteriaceae</taxon>
        <taxon>Bifidobacterium</taxon>
    </lineage>
</organism>
<proteinExistence type="predicted"/>
<dbReference type="InterPro" id="IPR011055">
    <property type="entry name" value="Dup_hybrid_motif"/>
</dbReference>
<evidence type="ECO:0000313" key="5">
    <source>
        <dbReference type="EMBL" id="XDS50952.1"/>
    </source>
</evidence>
<feature type="signal peptide" evidence="1">
    <location>
        <begin position="1"/>
        <end position="31"/>
    </location>
</feature>
<dbReference type="EMBL" id="CP129675">
    <property type="protein sequence ID" value="XDS47413.1"/>
    <property type="molecule type" value="Genomic_DNA"/>
</dbReference>
<feature type="chain" id="PRO_5044175358" evidence="1">
    <location>
        <begin position="32"/>
        <end position="188"/>
    </location>
</feature>
<name>A0AB39UF61_9BIFI</name>
<gene>
    <name evidence="5" type="ORF">QN062_01785</name>
    <name evidence="4" type="ORF">QN216_05790</name>
    <name evidence="3" type="ORF">QN217_04655</name>
</gene>
<dbReference type="Gene3D" id="2.70.70.10">
    <property type="entry name" value="Glucose Permease (Domain IIA)"/>
    <property type="match status" value="1"/>
</dbReference>
<dbReference type="RefSeq" id="WP_369341914.1">
    <property type="nucleotide sequence ID" value="NZ_CP129682.1"/>
</dbReference>
<keyword evidence="1" id="KW-0732">Signal</keyword>
<protein>
    <submittedName>
        <fullName evidence="3">Peptidoglycan DD-metalloendopeptidase family protein</fullName>
    </submittedName>
</protein>
<evidence type="ECO:0000313" key="3">
    <source>
        <dbReference type="EMBL" id="XDS47413.1"/>
    </source>
</evidence>
<reference evidence="3" key="1">
    <citation type="submission" date="2023-07" db="EMBL/GenBank/DDBJ databases">
        <title>Bifidobacterium aquikefiriaerophilum sp. nov. and Bifidobacterium eccum sp. nov., isolated from water kefir.</title>
        <authorList>
            <person name="Breselge S."/>
            <person name="Bellassi P."/>
            <person name="Barcenilla C."/>
            <person name="Alvarez-Ordonez A."/>
            <person name="Morelli L."/>
            <person name="Cotter P.D."/>
        </authorList>
    </citation>
    <scope>NUCLEOTIDE SEQUENCE</scope>
    <source>
        <strain evidence="5">WK012_4_13</strain>
        <strain evidence="4">WK013_4_14</strain>
        <strain evidence="3">WK048_4_13</strain>
    </source>
</reference>
<dbReference type="EMBL" id="CP129682">
    <property type="protein sequence ID" value="XDS47876.1"/>
    <property type="molecule type" value="Genomic_DNA"/>
</dbReference>
<evidence type="ECO:0000313" key="4">
    <source>
        <dbReference type="EMBL" id="XDS47876.1"/>
    </source>
</evidence>
<dbReference type="SUPFAM" id="SSF51261">
    <property type="entry name" value="Duplicated hybrid motif"/>
    <property type="match status" value="1"/>
</dbReference>
<evidence type="ECO:0000256" key="1">
    <source>
        <dbReference type="SAM" id="SignalP"/>
    </source>
</evidence>
<dbReference type="KEGG" id="bfk:QN062_01785"/>
<dbReference type="InterPro" id="IPR016047">
    <property type="entry name" value="M23ase_b-sheet_dom"/>
</dbReference>
<feature type="domain" description="M23ase beta-sheet core" evidence="2">
    <location>
        <begin position="82"/>
        <end position="174"/>
    </location>
</feature>
<dbReference type="Pfam" id="PF01551">
    <property type="entry name" value="Peptidase_M23"/>
    <property type="match status" value="1"/>
</dbReference>
<evidence type="ECO:0000259" key="2">
    <source>
        <dbReference type="Pfam" id="PF01551"/>
    </source>
</evidence>
<accession>A0AB39UF61</accession>
<dbReference type="AlphaFoldDB" id="A0AB39UF61"/>
<sequence>MLFQSRRERSRRGRRRLATALLTLASLSATALVHARSPSIAMAVESTVTAEGADCRALAVWPMSRPVITQGFVAPATQWSAGHRGIDLHAQAGDDILAPVSGVVSFRGKVALKSVVSIARGSLTFTFEPAATALPIGAAVIRGDAFASVGGESDHCESQCIHWGIRRGDEYIDPATRTVSTRIVLKSP</sequence>
<dbReference type="EMBL" id="CP129683">
    <property type="protein sequence ID" value="XDS50952.1"/>
    <property type="molecule type" value="Genomic_DNA"/>
</dbReference>